<dbReference type="SUPFAM" id="SSF51294">
    <property type="entry name" value="Hedgehog/intein (Hint) domain"/>
    <property type="match status" value="1"/>
</dbReference>
<dbReference type="Pfam" id="PF13403">
    <property type="entry name" value="Hint_2"/>
    <property type="match status" value="1"/>
</dbReference>
<feature type="domain" description="Hedgehog/Intein (Hint)" evidence="1">
    <location>
        <begin position="264"/>
        <end position="403"/>
    </location>
</feature>
<gene>
    <name evidence="2" type="ORF">SSA02_00880</name>
</gene>
<evidence type="ECO:0000259" key="1">
    <source>
        <dbReference type="Pfam" id="PF13403"/>
    </source>
</evidence>
<organism evidence="2 3">
    <name type="scientific">Swaminathania salitolerans</name>
    <dbReference type="NCBI Taxonomy" id="182838"/>
    <lineage>
        <taxon>Bacteria</taxon>
        <taxon>Pseudomonadati</taxon>
        <taxon>Pseudomonadota</taxon>
        <taxon>Alphaproteobacteria</taxon>
        <taxon>Acetobacterales</taxon>
        <taxon>Acetobacteraceae</taxon>
        <taxon>Swaminathania</taxon>
    </lineage>
</organism>
<reference evidence="2 3" key="1">
    <citation type="submission" date="2019-07" db="EMBL/GenBank/DDBJ databases">
        <title>Whole genome shotgun sequence of Swaminathania salitolerans NBRC 104436.</title>
        <authorList>
            <person name="Hosoyama A."/>
            <person name="Uohara A."/>
            <person name="Ohji S."/>
            <person name="Ichikawa N."/>
        </authorList>
    </citation>
    <scope>NUCLEOTIDE SEQUENCE [LARGE SCALE GENOMIC DNA]</scope>
    <source>
        <strain evidence="2 3">NBRC 104436</strain>
    </source>
</reference>
<dbReference type="AlphaFoldDB" id="A0A511BKZ9"/>
<keyword evidence="3" id="KW-1185">Reference proteome</keyword>
<dbReference type="RefSeq" id="WP_186807605.1">
    <property type="nucleotide sequence ID" value="NZ_BJVC01000001.1"/>
</dbReference>
<dbReference type="Gene3D" id="2.170.16.10">
    <property type="entry name" value="Hedgehog/Intein (Hint) domain"/>
    <property type="match status" value="1"/>
</dbReference>
<evidence type="ECO:0000313" key="2">
    <source>
        <dbReference type="EMBL" id="GEL00925.1"/>
    </source>
</evidence>
<dbReference type="EMBL" id="BJVC01000001">
    <property type="protein sequence ID" value="GEL00925.1"/>
    <property type="molecule type" value="Genomic_DNA"/>
</dbReference>
<evidence type="ECO:0000313" key="3">
    <source>
        <dbReference type="Proteomes" id="UP000321405"/>
    </source>
</evidence>
<accession>A0A511BKZ9</accession>
<dbReference type="Proteomes" id="UP000321405">
    <property type="component" value="Unassembled WGS sequence"/>
</dbReference>
<dbReference type="InterPro" id="IPR036844">
    <property type="entry name" value="Hint_dom_sf"/>
</dbReference>
<name>A0A511BKZ9_9PROT</name>
<sequence>MTSDITVSSGAGMAWPLTDKRVTILNGGSVAGNILTNCYVTVHGGGYLGSEKVKGGSVTLMSGAMMYKCDLDTAASVNAAAGATIHNGTFGHDAYCYAAPTTVLSGTITTSGKMIGGTLTGAGTVETVADGTVTNQNVGSGAKIVVSGGAIEGAVSLYAGGSAVLHGACNGTLNMAAGSYAEVSLTAGALPTTMITGFNGTSQTASDQIRITGLKVRDIASVTASGDTLTFFLKAGGTHVLNIQGVGTTGYSLLDNAEGLTVVVCYLAGTLIRTAQGDVSVETLKPGDSITAVVSGVEVEREIVWVGRGRAVVDPALTDDAAGYPVCIKAGALGDSVPERDMYVTAEHCMLVEGKFIPARMLVNGKSIVYDRTKTDYEYFHFETRDHSVVIANGALSESYLDTGNRRIFDFQSAMPVEHMGGRRWEVDAAAPLTTRRECVEPVFRSIAARAGLGSVSPHVLTDEPGLCIETSEGKLVHPLRRNAGRYSFFLPSSTRFIRILSRTARPCDVWGPFVDDRRELGVLVGRIELYASDRAEVITAHLDALEIDGWHPKSGADCRWTRGNGFLFIPDRKSEGDAILSLEVLQSGPYPAPREEESASDLRKAG</sequence>
<proteinExistence type="predicted"/>
<comment type="caution">
    <text evidence="2">The sequence shown here is derived from an EMBL/GenBank/DDBJ whole genome shotgun (WGS) entry which is preliminary data.</text>
</comment>
<protein>
    <recommendedName>
        <fullName evidence="1">Hedgehog/Intein (Hint) domain-containing protein</fullName>
    </recommendedName>
</protein>
<dbReference type="InterPro" id="IPR028992">
    <property type="entry name" value="Hedgehog/Intein_dom"/>
</dbReference>